<protein>
    <submittedName>
        <fullName evidence="1">Uncharacterized protein</fullName>
    </submittedName>
</protein>
<dbReference type="AlphaFoldDB" id="A0AAV5FRY5"/>
<keyword evidence="2" id="KW-1185">Reference proteome</keyword>
<evidence type="ECO:0000313" key="1">
    <source>
        <dbReference type="EMBL" id="GJN37507.1"/>
    </source>
</evidence>
<proteinExistence type="predicted"/>
<name>A0AAV5FRY5_ELECO</name>
<comment type="caution">
    <text evidence="1">The sequence shown here is derived from an EMBL/GenBank/DDBJ whole genome shotgun (WGS) entry which is preliminary data.</text>
</comment>
<evidence type="ECO:0000313" key="2">
    <source>
        <dbReference type="Proteomes" id="UP001054889"/>
    </source>
</evidence>
<reference evidence="1" key="2">
    <citation type="submission" date="2021-12" db="EMBL/GenBank/DDBJ databases">
        <title>Resequencing data analysis of finger millet.</title>
        <authorList>
            <person name="Hatakeyama M."/>
            <person name="Aluri S."/>
            <person name="Balachadran M.T."/>
            <person name="Sivarajan S.R."/>
            <person name="Poveda L."/>
            <person name="Shimizu-Inatsugi R."/>
            <person name="Schlapbach R."/>
            <person name="Sreeman S.M."/>
            <person name="Shimizu K.K."/>
        </authorList>
    </citation>
    <scope>NUCLEOTIDE SEQUENCE</scope>
</reference>
<dbReference type="Proteomes" id="UP001054889">
    <property type="component" value="Unassembled WGS sequence"/>
</dbReference>
<accession>A0AAV5FRY5</accession>
<organism evidence="1 2">
    <name type="scientific">Eleusine coracana subsp. coracana</name>
    <dbReference type="NCBI Taxonomy" id="191504"/>
    <lineage>
        <taxon>Eukaryota</taxon>
        <taxon>Viridiplantae</taxon>
        <taxon>Streptophyta</taxon>
        <taxon>Embryophyta</taxon>
        <taxon>Tracheophyta</taxon>
        <taxon>Spermatophyta</taxon>
        <taxon>Magnoliopsida</taxon>
        <taxon>Liliopsida</taxon>
        <taxon>Poales</taxon>
        <taxon>Poaceae</taxon>
        <taxon>PACMAD clade</taxon>
        <taxon>Chloridoideae</taxon>
        <taxon>Cynodonteae</taxon>
        <taxon>Eleusininae</taxon>
        <taxon>Eleusine</taxon>
    </lineage>
</organism>
<reference evidence="1" key="1">
    <citation type="journal article" date="2018" name="DNA Res.">
        <title>Multiple hybrid de novo genome assembly of finger millet, an orphan allotetraploid crop.</title>
        <authorList>
            <person name="Hatakeyama M."/>
            <person name="Aluri S."/>
            <person name="Balachadran M.T."/>
            <person name="Sivarajan S.R."/>
            <person name="Patrignani A."/>
            <person name="Gruter S."/>
            <person name="Poveda L."/>
            <person name="Shimizu-Inatsugi R."/>
            <person name="Baeten J."/>
            <person name="Francoijs K.J."/>
            <person name="Nataraja K.N."/>
            <person name="Reddy Y.A.N."/>
            <person name="Phadnis S."/>
            <person name="Ravikumar R.L."/>
            <person name="Schlapbach R."/>
            <person name="Sreeman S.M."/>
            <person name="Shimizu K.K."/>
        </authorList>
    </citation>
    <scope>NUCLEOTIDE SEQUENCE</scope>
</reference>
<gene>
    <name evidence="1" type="primary">gb26475</name>
    <name evidence="1" type="ORF">PR202_gb26475</name>
</gene>
<dbReference type="EMBL" id="BQKI01000095">
    <property type="protein sequence ID" value="GJN37507.1"/>
    <property type="molecule type" value="Genomic_DNA"/>
</dbReference>
<sequence length="122" mass="13282">MMSGAHDALSPLTLVQLAPPAWSSRGRAATGHNLACPRVSASAHLTRSRRRCLARPMRSPSRVVLCRPALCARLAALRHVEAAFVARHRHAMVTSRGQRSVIERSGILALHWPRASLRGRAA</sequence>